<name>R7QC12_CHOCR</name>
<dbReference type="EMBL" id="HG001737">
    <property type="protein sequence ID" value="CDF35609.1"/>
    <property type="molecule type" value="Genomic_DNA"/>
</dbReference>
<dbReference type="AlphaFoldDB" id="R7QC12"/>
<proteinExistence type="predicted"/>
<reference evidence="2" key="1">
    <citation type="journal article" date="2013" name="Proc. Natl. Acad. Sci. U.S.A.">
        <title>Genome structure and metabolic features in the red seaweed Chondrus crispus shed light on evolution of the Archaeplastida.</title>
        <authorList>
            <person name="Collen J."/>
            <person name="Porcel B."/>
            <person name="Carre W."/>
            <person name="Ball S.G."/>
            <person name="Chaparro C."/>
            <person name="Tonon T."/>
            <person name="Barbeyron T."/>
            <person name="Michel G."/>
            <person name="Noel B."/>
            <person name="Valentin K."/>
            <person name="Elias M."/>
            <person name="Artiguenave F."/>
            <person name="Arun A."/>
            <person name="Aury J.M."/>
            <person name="Barbosa-Neto J.F."/>
            <person name="Bothwell J.H."/>
            <person name="Bouget F.Y."/>
            <person name="Brillet L."/>
            <person name="Cabello-Hurtado F."/>
            <person name="Capella-Gutierrez S."/>
            <person name="Charrier B."/>
            <person name="Cladiere L."/>
            <person name="Cock J.M."/>
            <person name="Coelho S.M."/>
            <person name="Colleoni C."/>
            <person name="Czjzek M."/>
            <person name="Da Silva C."/>
            <person name="Delage L."/>
            <person name="Denoeud F."/>
            <person name="Deschamps P."/>
            <person name="Dittami S.M."/>
            <person name="Gabaldon T."/>
            <person name="Gachon C.M."/>
            <person name="Groisillier A."/>
            <person name="Herve C."/>
            <person name="Jabbari K."/>
            <person name="Katinka M."/>
            <person name="Kloareg B."/>
            <person name="Kowalczyk N."/>
            <person name="Labadie K."/>
            <person name="Leblanc C."/>
            <person name="Lopez P.J."/>
            <person name="McLachlan D.H."/>
            <person name="Meslet-Cladiere L."/>
            <person name="Moustafa A."/>
            <person name="Nehr Z."/>
            <person name="Nyvall Collen P."/>
            <person name="Panaud O."/>
            <person name="Partensky F."/>
            <person name="Poulain J."/>
            <person name="Rensing S.A."/>
            <person name="Rousvoal S."/>
            <person name="Samson G."/>
            <person name="Symeonidi A."/>
            <person name="Weissenbach J."/>
            <person name="Zambounis A."/>
            <person name="Wincker P."/>
            <person name="Boyen C."/>
        </authorList>
    </citation>
    <scope>NUCLEOTIDE SEQUENCE [LARGE SCALE GENOMIC DNA]</scope>
    <source>
        <strain evidence="2">cv. Stackhouse</strain>
    </source>
</reference>
<evidence type="ECO:0000313" key="1">
    <source>
        <dbReference type="EMBL" id="CDF35609.1"/>
    </source>
</evidence>
<gene>
    <name evidence="1" type="ORF">CHC_T00004062001</name>
</gene>
<accession>R7QC12</accession>
<protein>
    <submittedName>
        <fullName evidence="1">Uncharacterized protein</fullName>
    </submittedName>
</protein>
<dbReference type="KEGG" id="ccp:CHC_T00004062001"/>
<dbReference type="GeneID" id="17323145"/>
<dbReference type="Proteomes" id="UP000012073">
    <property type="component" value="Unassembled WGS sequence"/>
</dbReference>
<sequence>MGTQDQATRCCSTLECFTLLRSTFKIDRVTHACPRLLEQQGGNTYPCHRRPSDTKLCLQLEFL</sequence>
<organism evidence="1 2">
    <name type="scientific">Chondrus crispus</name>
    <name type="common">Carrageen Irish moss</name>
    <name type="synonym">Polymorpha crispa</name>
    <dbReference type="NCBI Taxonomy" id="2769"/>
    <lineage>
        <taxon>Eukaryota</taxon>
        <taxon>Rhodophyta</taxon>
        <taxon>Florideophyceae</taxon>
        <taxon>Rhodymeniophycidae</taxon>
        <taxon>Gigartinales</taxon>
        <taxon>Gigartinaceae</taxon>
        <taxon>Chondrus</taxon>
    </lineage>
</organism>
<keyword evidence="2" id="KW-1185">Reference proteome</keyword>
<evidence type="ECO:0000313" key="2">
    <source>
        <dbReference type="Proteomes" id="UP000012073"/>
    </source>
</evidence>
<dbReference type="RefSeq" id="XP_005715428.1">
    <property type="nucleotide sequence ID" value="XM_005715371.1"/>
</dbReference>
<dbReference type="Gramene" id="CDF35609">
    <property type="protein sequence ID" value="CDF35609"/>
    <property type="gene ID" value="CHC_T00004062001"/>
</dbReference>